<reference evidence="1" key="1">
    <citation type="submission" date="2022-03" db="EMBL/GenBank/DDBJ databases">
        <title>ESBL-producing Moellerella wisconsensis and Escherichia marmotae isolated from wild game meat.</title>
        <authorList>
            <person name="Biggel M."/>
        </authorList>
    </citation>
    <scope>NUCLEOTIDE SEQUENCE</scope>
    <source>
        <strain evidence="1">W1</strain>
    </source>
</reference>
<dbReference type="EMBL" id="CP093255">
    <property type="protein sequence ID" value="UNH39827.1"/>
    <property type="molecule type" value="Genomic_DNA"/>
</dbReference>
<dbReference type="Proteomes" id="UP000829420">
    <property type="component" value="Chromosome"/>
</dbReference>
<evidence type="ECO:0000313" key="1">
    <source>
        <dbReference type="EMBL" id="UNH39827.1"/>
    </source>
</evidence>
<protein>
    <submittedName>
        <fullName evidence="1">DUF2235 domain-containing protein</fullName>
    </submittedName>
</protein>
<organism evidence="1 2">
    <name type="scientific">Moellerella wisconsensis</name>
    <dbReference type="NCBI Taxonomy" id="158849"/>
    <lineage>
        <taxon>Bacteria</taxon>
        <taxon>Pseudomonadati</taxon>
        <taxon>Pseudomonadota</taxon>
        <taxon>Gammaproteobacteria</taxon>
        <taxon>Enterobacterales</taxon>
        <taxon>Morganellaceae</taxon>
        <taxon>Moellerella</taxon>
    </lineage>
</organism>
<keyword evidence="2" id="KW-1185">Reference proteome</keyword>
<sequence length="651" mass="74230">MDNLTSTNNLNAGLNLDKYIAATNRAQQADEYQLGNCDRVLHLGYFFDGTGRNIEQDASDSRLSNIAKLYRAFPSSEQDTNNKKFLAHYFSGLGTTFNDNLTDKLQAVMDSSNASFSDDIESLPSDMLTDAGADILKGKSWYEVLSDIKGNLISPKEWALLAAKSASKAAGISGVEATSWLRDNPFISDMMVSGVDIRLATAKSKFIESIEKARKEGKIPLKLVSVSLFGFDLGGAIARKFLDEIINNICEKDDDDRLVYQGVFVDIPFMGLFDCSRHTAASSDDGLDFVVSLIPQISAVSTLMGEKSIGYSLAVPKRVKRTLHFIAAHERRLWRPVYRTGLKNDENHKEKLVPGCSEDVGGGLIADEQKPSSELSLCTLIEMYETAEKSGVPFPEFCKLDKIDTDIATYFIMKDSVKGNQKSLIKTRQSVKSWVREYQKGIPENWVNVRTLNQHLDSYFIWLGEKYYEYKLELADVKSSEDSENRKVIFSYPYDARNQINKANVYSEKIAILKKQWGWLDDIWEEAAKLRNDFTNHPHERRLQLQPQIWQPAFNRAIWLCNCRAHAYQNLPMPPHPYWYIPVDDTIFSYFVHDIQTVGKGESITYRFFTIRKMEIPSPFEETTKIIKQQDNIYNPHYSINQFWTDVGRFR</sequence>
<proteinExistence type="predicted"/>
<accession>A0ACD3Y9J8</accession>
<gene>
    <name evidence="1" type="ORF">MNY70_05095</name>
</gene>
<evidence type="ECO:0000313" key="2">
    <source>
        <dbReference type="Proteomes" id="UP000829420"/>
    </source>
</evidence>
<name>A0ACD3Y9J8_9GAMM</name>